<dbReference type="Pfam" id="PF12625">
    <property type="entry name" value="Arabinose_bd"/>
    <property type="match status" value="1"/>
</dbReference>
<dbReference type="PANTHER" id="PTHR47894">
    <property type="entry name" value="HTH-TYPE TRANSCRIPTIONAL REGULATOR GADX"/>
    <property type="match status" value="1"/>
</dbReference>
<reference evidence="5 6" key="1">
    <citation type="submission" date="2016-10" db="EMBL/GenBank/DDBJ databases">
        <authorList>
            <person name="de Groot N.N."/>
        </authorList>
    </citation>
    <scope>NUCLEOTIDE SEQUENCE [LARGE SCALE GENOMIC DNA]</scope>
    <source>
        <strain evidence="5 6">CGMCC 1.10959</strain>
    </source>
</reference>
<dbReference type="PANTHER" id="PTHR47894:SF1">
    <property type="entry name" value="HTH-TYPE TRANSCRIPTIONAL REGULATOR VQSM"/>
    <property type="match status" value="1"/>
</dbReference>
<evidence type="ECO:0000256" key="2">
    <source>
        <dbReference type="ARBA" id="ARBA00023125"/>
    </source>
</evidence>
<dbReference type="GO" id="GO:0005829">
    <property type="term" value="C:cytosol"/>
    <property type="evidence" value="ECO:0007669"/>
    <property type="project" value="TreeGrafter"/>
</dbReference>
<dbReference type="InterPro" id="IPR018060">
    <property type="entry name" value="HTH_AraC"/>
</dbReference>
<evidence type="ECO:0000256" key="1">
    <source>
        <dbReference type="ARBA" id="ARBA00023015"/>
    </source>
</evidence>
<proteinExistence type="predicted"/>
<accession>A0A1I7E7J4</accession>
<dbReference type="Pfam" id="PF12833">
    <property type="entry name" value="HTH_18"/>
    <property type="match status" value="1"/>
</dbReference>
<dbReference type="Gene3D" id="1.10.10.60">
    <property type="entry name" value="Homeodomain-like"/>
    <property type="match status" value="1"/>
</dbReference>
<name>A0A1I7E7J4_9RHOB</name>
<dbReference type="eggNOG" id="COG2207">
    <property type="taxonomic scope" value="Bacteria"/>
</dbReference>
<keyword evidence="3" id="KW-0804">Transcription</keyword>
<dbReference type="InterPro" id="IPR009057">
    <property type="entry name" value="Homeodomain-like_sf"/>
</dbReference>
<feature type="domain" description="HTH araC/xylS-type" evidence="4">
    <location>
        <begin position="234"/>
        <end position="336"/>
    </location>
</feature>
<keyword evidence="6" id="KW-1185">Reference proteome</keyword>
<dbReference type="EMBL" id="FPAW01000048">
    <property type="protein sequence ID" value="SFU19936.1"/>
    <property type="molecule type" value="Genomic_DNA"/>
</dbReference>
<dbReference type="GO" id="GO:0000976">
    <property type="term" value="F:transcription cis-regulatory region binding"/>
    <property type="evidence" value="ECO:0007669"/>
    <property type="project" value="TreeGrafter"/>
</dbReference>
<dbReference type="RefSeq" id="WP_027262044.1">
    <property type="nucleotide sequence ID" value="NZ_FPAW01000048.1"/>
</dbReference>
<dbReference type="InterPro" id="IPR020449">
    <property type="entry name" value="Tscrpt_reg_AraC-type_HTH"/>
</dbReference>
<dbReference type="PROSITE" id="PS01124">
    <property type="entry name" value="HTH_ARAC_FAMILY_2"/>
    <property type="match status" value="1"/>
</dbReference>
<dbReference type="SMART" id="SM00342">
    <property type="entry name" value="HTH_ARAC"/>
    <property type="match status" value="1"/>
</dbReference>
<dbReference type="PRINTS" id="PR00032">
    <property type="entry name" value="HTHARAC"/>
</dbReference>
<keyword evidence="1" id="KW-0805">Transcription regulation</keyword>
<dbReference type="AlphaFoldDB" id="A0A1I7E7J4"/>
<organism evidence="5 6">
    <name type="scientific">Sedimentitalea nanhaiensis</name>
    <dbReference type="NCBI Taxonomy" id="999627"/>
    <lineage>
        <taxon>Bacteria</taxon>
        <taxon>Pseudomonadati</taxon>
        <taxon>Pseudomonadota</taxon>
        <taxon>Alphaproteobacteria</taxon>
        <taxon>Rhodobacterales</taxon>
        <taxon>Paracoccaceae</taxon>
        <taxon>Sedimentitalea</taxon>
    </lineage>
</organism>
<dbReference type="InterPro" id="IPR032687">
    <property type="entry name" value="AraC-type_N"/>
</dbReference>
<sequence length="336" mass="37244">MPHSNARHSAVFVKTLALDLLAQGFSEAQIFERSTLKPELMRQDNPEAPFSDIAAFFEYASELTGDDLLGFRRGESREMRKIGLVCYVGLTAPTVLDCLHNIARYRRVFSDAIEIDVSELAQGGRLRWHFSVSNTVNRRQYVEFGASGILSSLRQATNRPVAPRQMTFRHLRNTNIAELEGVLGCPVQFGAPENMFTFAAADLHLPLATADDDLYKVLTDYAEKILHSKTRAGSDLIVEVERAIADRLAIGAANQDTVSRALGMSPRTLARRLAGEQTTFFQTLEGLRKSLAVSYLKNSDLTLGDIAFLLGYSSLSSFSGAFKRWLGRTPGQYRTG</sequence>
<dbReference type="STRING" id="999627.SAMN05216236_14827"/>
<dbReference type="Proteomes" id="UP000182466">
    <property type="component" value="Unassembled WGS sequence"/>
</dbReference>
<dbReference type="GO" id="GO:0003700">
    <property type="term" value="F:DNA-binding transcription factor activity"/>
    <property type="evidence" value="ECO:0007669"/>
    <property type="project" value="InterPro"/>
</dbReference>
<dbReference type="SUPFAM" id="SSF46689">
    <property type="entry name" value="Homeodomain-like"/>
    <property type="match status" value="1"/>
</dbReference>
<evidence type="ECO:0000256" key="3">
    <source>
        <dbReference type="ARBA" id="ARBA00023163"/>
    </source>
</evidence>
<gene>
    <name evidence="5" type="ORF">SAMN05216236_14827</name>
</gene>
<protein>
    <submittedName>
        <fullName evidence="5">Transcriptional regulator, AraC family</fullName>
    </submittedName>
</protein>
<dbReference type="OrthoDB" id="9805730at2"/>
<evidence type="ECO:0000313" key="5">
    <source>
        <dbReference type="EMBL" id="SFU19936.1"/>
    </source>
</evidence>
<evidence type="ECO:0000313" key="6">
    <source>
        <dbReference type="Proteomes" id="UP000182466"/>
    </source>
</evidence>
<evidence type="ECO:0000259" key="4">
    <source>
        <dbReference type="PROSITE" id="PS01124"/>
    </source>
</evidence>
<keyword evidence="2" id="KW-0238">DNA-binding</keyword>